<name>A0A2K9ZF26_RHILE</name>
<protein>
    <submittedName>
        <fullName evidence="1">Uncharacterized protein</fullName>
    </submittedName>
</protein>
<dbReference type="Proteomes" id="UP000238523">
    <property type="component" value="Plasmid pRLN2"/>
</dbReference>
<evidence type="ECO:0000313" key="2">
    <source>
        <dbReference type="Proteomes" id="UP000238523"/>
    </source>
</evidence>
<gene>
    <name evidence="1" type="ORF">CUJ84_pRLN2000313</name>
</gene>
<organism evidence="1 2">
    <name type="scientific">Rhizobium leguminosarum</name>
    <dbReference type="NCBI Taxonomy" id="384"/>
    <lineage>
        <taxon>Bacteria</taxon>
        <taxon>Pseudomonadati</taxon>
        <taxon>Pseudomonadota</taxon>
        <taxon>Alphaproteobacteria</taxon>
        <taxon>Hyphomicrobiales</taxon>
        <taxon>Rhizobiaceae</taxon>
        <taxon>Rhizobium/Agrobacterium group</taxon>
        <taxon>Rhizobium</taxon>
    </lineage>
</organism>
<proteinExistence type="predicted"/>
<dbReference type="AlphaFoldDB" id="A0A2K9ZF26"/>
<reference evidence="1 2" key="1">
    <citation type="submission" date="2017-11" db="EMBL/GenBank/DDBJ databases">
        <title>Complete genome of Rhizobium leguminosarum Norway, an ineffective micro-symbiont.</title>
        <authorList>
            <person name="Hoffrichter A."/>
            <person name="Liang J."/>
            <person name="Brachmann A."/>
            <person name="Marin M."/>
        </authorList>
    </citation>
    <scope>NUCLEOTIDE SEQUENCE [LARGE SCALE GENOMIC DNA]</scope>
    <source>
        <strain evidence="1 2">Norway</strain>
        <plasmid evidence="2">prln2</plasmid>
    </source>
</reference>
<sequence length="106" mass="11699">MPPRTGFKHPRRKLGRVWSKVRLCCERAGDVYQTAISARGIPGYWFPKVDLYSESFAFDFLHNADTAGVPADGADADRAVIQSSGEGVITILNVIGCVIRNRRGFT</sequence>
<accession>A0A2K9ZF26</accession>
<geneLocation type="plasmid" evidence="2">
    <name>prln2</name>
</geneLocation>
<keyword evidence="1" id="KW-0614">Plasmid</keyword>
<evidence type="ECO:0000313" key="1">
    <source>
        <dbReference type="EMBL" id="AUW46852.1"/>
    </source>
</evidence>
<dbReference type="EMBL" id="CP025014">
    <property type="protein sequence ID" value="AUW46852.1"/>
    <property type="molecule type" value="Genomic_DNA"/>
</dbReference>